<feature type="transmembrane region" description="Helical" evidence="3">
    <location>
        <begin position="179"/>
        <end position="199"/>
    </location>
</feature>
<sequence>MLGSRSARLVRHDPEVPRSQGSRRQRPVTPAAVKLPLRIKLGNGFGSVAYGVKDNGFSTLLLLFYSQVLGLEASLVGLILLVALLLDALVDPLVGYWSDKTHGRWGKRHPWMYAAILPIALAWIMLWHPPEAASDWLYGYLLLFAFLMRAAVSCYEIPALSVVPGLTTDYDERTSITRWRFVFAWAGGLLMLTLAFGVFLVPSERYPVGQLNIDGYQLYGWTGAALLVVATFVSAITTHRRIAKLDSSPPVHLPLGETVRKIRKTLANRAFLILLGSTLLAYANNGLTHSAATYIMTYYWEMPQAGFMAYSFSLFAGVVGAFLLVGFLQNRIEKKTGAVAMWIGSLILGVLPYILRLTGGFPENSDPILIPLLFTLVTISNALAVAGSMLVQSMAADIIEMSQEQTGERSEGLFFSAYFFTQKCATGLGIFLTGLIISLSGFPKKARPGEVAGTVLTDLSIYYLIAVIIIAVVNILIIARFPITREDHERRIARLSGAIEPAATSP</sequence>
<dbReference type="AlphaFoldDB" id="A0A5B8S3Q6"/>
<evidence type="ECO:0000256" key="1">
    <source>
        <dbReference type="ARBA" id="ARBA00009617"/>
    </source>
</evidence>
<dbReference type="OrthoDB" id="9764596at2"/>
<dbReference type="Pfam" id="PF13347">
    <property type="entry name" value="MFS_2"/>
    <property type="match status" value="1"/>
</dbReference>
<feature type="transmembrane region" description="Helical" evidence="3">
    <location>
        <begin position="307"/>
        <end position="327"/>
    </location>
</feature>
<keyword evidence="5" id="KW-1185">Reference proteome</keyword>
<feature type="transmembrane region" description="Helical" evidence="3">
    <location>
        <begin position="270"/>
        <end position="287"/>
    </location>
</feature>
<proteinExistence type="inferred from homology"/>
<dbReference type="KEGG" id="ngf:FRF71_05655"/>
<comment type="similarity">
    <text evidence="1">Belongs to the sodium:galactoside symporter (TC 2.A.2) family.</text>
</comment>
<feature type="region of interest" description="Disordered" evidence="2">
    <location>
        <begin position="1"/>
        <end position="28"/>
    </location>
</feature>
<feature type="transmembrane region" description="Helical" evidence="3">
    <location>
        <begin position="219"/>
        <end position="238"/>
    </location>
</feature>
<evidence type="ECO:0000313" key="4">
    <source>
        <dbReference type="EMBL" id="QEA15662.1"/>
    </source>
</evidence>
<accession>A0A5B8S3Q6</accession>
<organism evidence="4 5">
    <name type="scientific">Novosphingobium ginsenosidimutans</name>
    <dbReference type="NCBI Taxonomy" id="1176536"/>
    <lineage>
        <taxon>Bacteria</taxon>
        <taxon>Pseudomonadati</taxon>
        <taxon>Pseudomonadota</taxon>
        <taxon>Alphaproteobacteria</taxon>
        <taxon>Sphingomonadales</taxon>
        <taxon>Sphingomonadaceae</taxon>
        <taxon>Novosphingobium</taxon>
    </lineage>
</organism>
<keyword evidence="3" id="KW-1133">Transmembrane helix</keyword>
<feature type="transmembrane region" description="Helical" evidence="3">
    <location>
        <begin position="339"/>
        <end position="356"/>
    </location>
</feature>
<keyword evidence="3" id="KW-0472">Membrane</keyword>
<feature type="transmembrane region" description="Helical" evidence="3">
    <location>
        <begin position="111"/>
        <end position="130"/>
    </location>
</feature>
<reference evidence="4 5" key="1">
    <citation type="journal article" date="2013" name="J. Microbiol. Biotechnol.">
        <title>Novosphingobium ginsenosidimutans sp. nov., with the ability to convert ginsenoside.</title>
        <authorList>
            <person name="Kim J.K."/>
            <person name="He D."/>
            <person name="Liu Q.M."/>
            <person name="Park H.Y."/>
            <person name="Jung M.S."/>
            <person name="Yoon M.H."/>
            <person name="Kim S.C."/>
            <person name="Im W.T."/>
        </authorList>
    </citation>
    <scope>NUCLEOTIDE SEQUENCE [LARGE SCALE GENOMIC DNA]</scope>
    <source>
        <strain evidence="4 5">FW-6</strain>
    </source>
</reference>
<evidence type="ECO:0000313" key="5">
    <source>
        <dbReference type="Proteomes" id="UP000321172"/>
    </source>
</evidence>
<evidence type="ECO:0000256" key="3">
    <source>
        <dbReference type="SAM" id="Phobius"/>
    </source>
</evidence>
<dbReference type="GO" id="GO:0005886">
    <property type="term" value="C:plasma membrane"/>
    <property type="evidence" value="ECO:0007669"/>
    <property type="project" value="TreeGrafter"/>
</dbReference>
<name>A0A5B8S3Q6_9SPHN</name>
<dbReference type="Gene3D" id="1.20.1250.20">
    <property type="entry name" value="MFS general substrate transporter like domains"/>
    <property type="match status" value="1"/>
</dbReference>
<dbReference type="GO" id="GO:0015293">
    <property type="term" value="F:symporter activity"/>
    <property type="evidence" value="ECO:0007669"/>
    <property type="project" value="InterPro"/>
</dbReference>
<dbReference type="PANTHER" id="PTHR11328:SF28">
    <property type="entry name" value="MAJOR FACILITATOR SUPERFAMILY DOMAIN-CONTAINING PROTEIN 12"/>
    <property type="match status" value="1"/>
</dbReference>
<protein>
    <submittedName>
        <fullName evidence="4">MFS transporter</fullName>
    </submittedName>
</protein>
<dbReference type="PANTHER" id="PTHR11328">
    <property type="entry name" value="MAJOR FACILITATOR SUPERFAMILY DOMAIN-CONTAINING PROTEIN"/>
    <property type="match status" value="1"/>
</dbReference>
<keyword evidence="3" id="KW-0812">Transmembrane</keyword>
<feature type="transmembrane region" description="Helical" evidence="3">
    <location>
        <begin position="461"/>
        <end position="481"/>
    </location>
</feature>
<dbReference type="InterPro" id="IPR039672">
    <property type="entry name" value="MFS_2"/>
</dbReference>
<feature type="transmembrane region" description="Helical" evidence="3">
    <location>
        <begin position="368"/>
        <end position="391"/>
    </location>
</feature>
<feature type="transmembrane region" description="Helical" evidence="3">
    <location>
        <begin position="136"/>
        <end position="158"/>
    </location>
</feature>
<dbReference type="EMBL" id="CP042345">
    <property type="protein sequence ID" value="QEA15662.1"/>
    <property type="molecule type" value="Genomic_DNA"/>
</dbReference>
<dbReference type="Proteomes" id="UP000321172">
    <property type="component" value="Chromosome"/>
</dbReference>
<gene>
    <name evidence="4" type="ORF">FRF71_05655</name>
</gene>
<feature type="transmembrane region" description="Helical" evidence="3">
    <location>
        <begin position="64"/>
        <end position="90"/>
    </location>
</feature>
<dbReference type="GO" id="GO:0008643">
    <property type="term" value="P:carbohydrate transport"/>
    <property type="evidence" value="ECO:0007669"/>
    <property type="project" value="InterPro"/>
</dbReference>
<feature type="transmembrane region" description="Helical" evidence="3">
    <location>
        <begin position="412"/>
        <end position="441"/>
    </location>
</feature>
<dbReference type="InterPro" id="IPR036259">
    <property type="entry name" value="MFS_trans_sf"/>
</dbReference>
<evidence type="ECO:0000256" key="2">
    <source>
        <dbReference type="SAM" id="MobiDB-lite"/>
    </source>
</evidence>
<dbReference type="SUPFAM" id="SSF103473">
    <property type="entry name" value="MFS general substrate transporter"/>
    <property type="match status" value="1"/>
</dbReference>